<dbReference type="SUPFAM" id="SSF56112">
    <property type="entry name" value="Protein kinase-like (PK-like)"/>
    <property type="match status" value="1"/>
</dbReference>
<proteinExistence type="predicted"/>
<dbReference type="PROSITE" id="PS00108">
    <property type="entry name" value="PROTEIN_KINASE_ST"/>
    <property type="match status" value="1"/>
</dbReference>
<evidence type="ECO:0000256" key="2">
    <source>
        <dbReference type="ARBA" id="ARBA00023043"/>
    </source>
</evidence>
<dbReference type="InterPro" id="IPR000719">
    <property type="entry name" value="Prot_kinase_dom"/>
</dbReference>
<dbReference type="PROSITE" id="PS50011">
    <property type="entry name" value="PROTEIN_KINASE_DOM"/>
    <property type="match status" value="1"/>
</dbReference>
<dbReference type="GO" id="GO:0005524">
    <property type="term" value="F:ATP binding"/>
    <property type="evidence" value="ECO:0007669"/>
    <property type="project" value="InterPro"/>
</dbReference>
<dbReference type="GO" id="GO:0004672">
    <property type="term" value="F:protein kinase activity"/>
    <property type="evidence" value="ECO:0007669"/>
    <property type="project" value="InterPro"/>
</dbReference>
<dbReference type="SUPFAM" id="SSF48403">
    <property type="entry name" value="Ankyrin repeat"/>
    <property type="match status" value="2"/>
</dbReference>
<protein>
    <submittedName>
        <fullName evidence="3">Uncharacterized protein</fullName>
    </submittedName>
</protein>
<dbReference type="Pfam" id="PF00069">
    <property type="entry name" value="Pkinase"/>
    <property type="match status" value="1"/>
</dbReference>
<dbReference type="PROSITE" id="PS50297">
    <property type="entry name" value="ANK_REP_REGION"/>
    <property type="match status" value="1"/>
</dbReference>
<dbReference type="InterPro" id="IPR011009">
    <property type="entry name" value="Kinase-like_dom_sf"/>
</dbReference>
<dbReference type="OrthoDB" id="6354588at2759"/>
<dbReference type="PANTHER" id="PTHR24173:SF74">
    <property type="entry name" value="ANKYRIN REPEAT DOMAIN-CONTAINING PROTEIN 16"/>
    <property type="match status" value="1"/>
</dbReference>
<dbReference type="PROSITE" id="PS50088">
    <property type="entry name" value="ANK_REPEAT"/>
    <property type="match status" value="1"/>
</dbReference>
<name>A0A7R8ZT97_9CRUS</name>
<dbReference type="EMBL" id="OB663092">
    <property type="protein sequence ID" value="CAD7230956.1"/>
    <property type="molecule type" value="Genomic_DNA"/>
</dbReference>
<sequence>MNWKEDLKVFLQEGANVRHCDKDGDNALHYATSNNYLSIAQHLLTVDPSLCLVKNSFERTALHVAADKAQPAIISLLLQHGARVDEEDRWKKTPLLRAIGWESSPSQEEARLECVKLLLQAGANIRHCDKGGKNALHYATSSRYVSIAQHLETVDPSLGLMNAAEKVQLIKVSLLLRQGAQINAEDGWKRTPLLLAIGWRPSPSEEKDRLRCVEVLLQEGANVRHCDKDGDNALHYATSRRYVSIVQHLLTVDPSLCLVKNSRGNEALTLQQAAEWGLPDPISLLLHVVQVDEEDNEKRTPLLRAIRWKSSSFDEKDRLEWVKILLGRGANVRHCDEKGDNALHYASQSSHLSIVKHLIIADLSLLEVKNKNGKTPSNYAKHDVKAHIQKVEALLKSANPVLDAVIDADFTALVPALIEQLKPIDTPNAEGKLPYDLTGDINLKTLLCPYSHESHRYQRVGYIAAGSFGQVDKVQHKVSEKLFARKLIKNDGNVMSGSGEVRAREVRAMKGIHHQNVVMLEEFWMETKCLVIIMELCEGSLHRWLLEHELREEKDVRKLLLDTSAGLAHIHENNLIHRDLKPNNILVNGSGDSLVAKIGDLGLAVETRNRSLSSSHTVFTGNKLYRAPENNVSTVLSFRWRGKYTNKIDVYSLGLIWSEILIPMMNHIEKNKFFGLMKDQFFRARPLIPHVERFPREFDMIQRMLESNYRQRPTSSEVHHFAKELQMGGEKES</sequence>
<dbReference type="InterPro" id="IPR008271">
    <property type="entry name" value="Ser/Thr_kinase_AS"/>
</dbReference>
<reference evidence="3" key="1">
    <citation type="submission" date="2020-11" db="EMBL/GenBank/DDBJ databases">
        <authorList>
            <person name="Tran Van P."/>
        </authorList>
    </citation>
    <scope>NUCLEOTIDE SEQUENCE</scope>
</reference>
<gene>
    <name evidence="3" type="ORF">CTOB1V02_LOCUS8811</name>
</gene>
<organism evidence="3">
    <name type="scientific">Cyprideis torosa</name>
    <dbReference type="NCBI Taxonomy" id="163714"/>
    <lineage>
        <taxon>Eukaryota</taxon>
        <taxon>Metazoa</taxon>
        <taxon>Ecdysozoa</taxon>
        <taxon>Arthropoda</taxon>
        <taxon>Crustacea</taxon>
        <taxon>Oligostraca</taxon>
        <taxon>Ostracoda</taxon>
        <taxon>Podocopa</taxon>
        <taxon>Podocopida</taxon>
        <taxon>Cytherocopina</taxon>
        <taxon>Cytheroidea</taxon>
        <taxon>Cytherideidae</taxon>
        <taxon>Cyprideis</taxon>
    </lineage>
</organism>
<dbReference type="Pfam" id="PF12796">
    <property type="entry name" value="Ank_2"/>
    <property type="match status" value="3"/>
</dbReference>
<dbReference type="InterPro" id="IPR036770">
    <property type="entry name" value="Ankyrin_rpt-contain_sf"/>
</dbReference>
<evidence type="ECO:0000313" key="3">
    <source>
        <dbReference type="EMBL" id="CAD7230956.1"/>
    </source>
</evidence>
<dbReference type="AlphaFoldDB" id="A0A7R8ZT97"/>
<evidence type="ECO:0000256" key="1">
    <source>
        <dbReference type="ARBA" id="ARBA00022737"/>
    </source>
</evidence>
<dbReference type="SMART" id="SM00220">
    <property type="entry name" value="S_TKc"/>
    <property type="match status" value="1"/>
</dbReference>
<dbReference type="Gene3D" id="1.25.40.20">
    <property type="entry name" value="Ankyrin repeat-containing domain"/>
    <property type="match status" value="2"/>
</dbReference>
<keyword evidence="1" id="KW-0677">Repeat</keyword>
<accession>A0A7R8ZT97</accession>
<dbReference type="PANTHER" id="PTHR24173">
    <property type="entry name" value="ANKYRIN REPEAT CONTAINING"/>
    <property type="match status" value="1"/>
</dbReference>
<dbReference type="SMART" id="SM00248">
    <property type="entry name" value="ANK"/>
    <property type="match status" value="8"/>
</dbReference>
<dbReference type="Gene3D" id="1.10.510.10">
    <property type="entry name" value="Transferase(Phosphotransferase) domain 1"/>
    <property type="match status" value="1"/>
</dbReference>
<dbReference type="InterPro" id="IPR002110">
    <property type="entry name" value="Ankyrin_rpt"/>
</dbReference>
<dbReference type="Pfam" id="PF13637">
    <property type="entry name" value="Ank_4"/>
    <property type="match status" value="1"/>
</dbReference>
<keyword evidence="2" id="KW-0040">ANK repeat</keyword>